<gene>
    <name evidence="1" type="ORF">HQ865_08785</name>
</gene>
<dbReference type="AlphaFoldDB" id="A0A7D4PYH2"/>
<dbReference type="Proteomes" id="UP000505355">
    <property type="component" value="Chromosome"/>
</dbReference>
<organism evidence="1 2">
    <name type="scientific">Mucilaginibacter mali</name>
    <dbReference type="NCBI Taxonomy" id="2740462"/>
    <lineage>
        <taxon>Bacteria</taxon>
        <taxon>Pseudomonadati</taxon>
        <taxon>Bacteroidota</taxon>
        <taxon>Sphingobacteriia</taxon>
        <taxon>Sphingobacteriales</taxon>
        <taxon>Sphingobacteriaceae</taxon>
        <taxon>Mucilaginibacter</taxon>
    </lineage>
</organism>
<accession>A0A7D4PYH2</accession>
<dbReference type="EMBL" id="CP054139">
    <property type="protein sequence ID" value="QKJ28206.1"/>
    <property type="molecule type" value="Genomic_DNA"/>
</dbReference>
<name>A0A7D4PYH2_9SPHI</name>
<sequence length="49" mass="5680">MSDTIIYQYANRSALKRSGMQDELFLAKYSEVQKSNEAFRNICRGFGLE</sequence>
<proteinExistence type="predicted"/>
<keyword evidence="2" id="KW-1185">Reference proteome</keyword>
<dbReference type="RefSeq" id="WP_173412908.1">
    <property type="nucleotide sequence ID" value="NZ_CP054139.1"/>
</dbReference>
<dbReference type="KEGG" id="mmab:HQ865_08785"/>
<protein>
    <submittedName>
        <fullName evidence="1">Uncharacterized protein</fullName>
    </submittedName>
</protein>
<evidence type="ECO:0000313" key="2">
    <source>
        <dbReference type="Proteomes" id="UP000505355"/>
    </source>
</evidence>
<evidence type="ECO:0000313" key="1">
    <source>
        <dbReference type="EMBL" id="QKJ28206.1"/>
    </source>
</evidence>
<reference evidence="1 2" key="1">
    <citation type="submission" date="2020-05" db="EMBL/GenBank/DDBJ databases">
        <title>Mucilaginibacter mali sp. nov.</title>
        <authorList>
            <person name="Kim H.S."/>
            <person name="Lee K.C."/>
            <person name="Suh M.K."/>
            <person name="Kim J.-S."/>
            <person name="Han K.-I."/>
            <person name="Eom M.K."/>
            <person name="Shin Y.K."/>
            <person name="Lee J.-S."/>
        </authorList>
    </citation>
    <scope>NUCLEOTIDE SEQUENCE [LARGE SCALE GENOMIC DNA]</scope>
    <source>
        <strain evidence="1 2">G2-14</strain>
    </source>
</reference>